<sequence length="286" mass="33249">METSKWAIVNIETGEIINDVASFRTRKQQVSYEKIKRFQNYKLMDSRRFVQCYHDPIKQVSSNLSLSECGAIMKLLVHVQFNSGGLLQKDGEPLKQRDLELILGRSKRQVATIISSLEYASIIKATKNGRSKLFYINEKFHMKGKRLKKIYFTKLLSKKLKEIAEELRLEELGFLYKVLPYFHFQTCALAHNPNEEEEDRIKYMNRRELSTAVGYTEDNVTLLVKKLRNKGLVMSINSCGNVLYYIHPDLMFRQTNDGNSERFNALRALFEAHKVNANNRTHNSKG</sequence>
<dbReference type="InterPro" id="IPR036390">
    <property type="entry name" value="WH_DNA-bd_sf"/>
</dbReference>
<organism evidence="1 2">
    <name type="scientific">Sporosarcina koreensis</name>
    <dbReference type="NCBI Taxonomy" id="334735"/>
    <lineage>
        <taxon>Bacteria</taxon>
        <taxon>Bacillati</taxon>
        <taxon>Bacillota</taxon>
        <taxon>Bacilli</taxon>
        <taxon>Bacillales</taxon>
        <taxon>Caryophanaceae</taxon>
        <taxon>Sporosarcina</taxon>
    </lineage>
</organism>
<name>A0ABW0TWX5_9BACL</name>
<comment type="caution">
    <text evidence="1">The sequence shown here is derived from an EMBL/GenBank/DDBJ whole genome shotgun (WGS) entry which is preliminary data.</text>
</comment>
<evidence type="ECO:0000313" key="1">
    <source>
        <dbReference type="EMBL" id="MFC5602439.1"/>
    </source>
</evidence>
<gene>
    <name evidence="1" type="ORF">ACFPTP_04335</name>
</gene>
<protein>
    <recommendedName>
        <fullName evidence="3">MarR family transcriptional regulator</fullName>
    </recommendedName>
</protein>
<accession>A0ABW0TWX5</accession>
<dbReference type="RefSeq" id="WP_381442525.1">
    <property type="nucleotide sequence ID" value="NZ_JBHSNP010000009.1"/>
</dbReference>
<keyword evidence="2" id="KW-1185">Reference proteome</keyword>
<evidence type="ECO:0000313" key="2">
    <source>
        <dbReference type="Proteomes" id="UP001596071"/>
    </source>
</evidence>
<proteinExistence type="predicted"/>
<dbReference type="Proteomes" id="UP001596071">
    <property type="component" value="Unassembled WGS sequence"/>
</dbReference>
<dbReference type="SUPFAM" id="SSF46785">
    <property type="entry name" value="Winged helix' DNA-binding domain"/>
    <property type="match status" value="1"/>
</dbReference>
<evidence type="ECO:0008006" key="3">
    <source>
        <dbReference type="Google" id="ProtNLM"/>
    </source>
</evidence>
<dbReference type="EMBL" id="JBHSNP010000009">
    <property type="protein sequence ID" value="MFC5602439.1"/>
    <property type="molecule type" value="Genomic_DNA"/>
</dbReference>
<reference evidence="2" key="1">
    <citation type="journal article" date="2019" name="Int. J. Syst. Evol. Microbiol.">
        <title>The Global Catalogue of Microorganisms (GCM) 10K type strain sequencing project: providing services to taxonomists for standard genome sequencing and annotation.</title>
        <authorList>
            <consortium name="The Broad Institute Genomics Platform"/>
            <consortium name="The Broad Institute Genome Sequencing Center for Infectious Disease"/>
            <person name="Wu L."/>
            <person name="Ma J."/>
        </authorList>
    </citation>
    <scope>NUCLEOTIDE SEQUENCE [LARGE SCALE GENOMIC DNA]</scope>
    <source>
        <strain evidence="2">KACC 11299</strain>
    </source>
</reference>